<sequence length="339" mass="38661">MAKKVCSICGKRLGFLDSNLRFNDGIACADCCKKIGLSTLNMASINWAEKHSVEEVKMMLHVGQIIDPHQDNQIDKQLQKKHENGKNMADAEIQDKLKHKQEVVKQQEIQQKEDFRQRKLQQKQAIKQQRQDRKAADEAKYEKLRQQFELDAAYHFVKIMIDFESQQILIRKGLLTPYQLYSFADFKGYKQIITPGTVKKHHGIARGIAGGLIAGPAGAVVGAVTGGTQYEVVREMSVIMYFKDNQQKKVRFISFETKTDSFTYRSAQESCLSFCQKLDEISTAQKQEQEIGQSSEQPTQAQYNTSDIADQLRQFKQLADDGVITQEEFEAKKKQLLGI</sequence>
<dbReference type="InterPro" id="IPR027872">
    <property type="entry name" value="DUF4428"/>
</dbReference>
<dbReference type="AlphaFoldDB" id="A0A1Z5IG45"/>
<dbReference type="OrthoDB" id="1908357at2"/>
<evidence type="ECO:0000259" key="3">
    <source>
        <dbReference type="Pfam" id="PF14471"/>
    </source>
</evidence>
<dbReference type="EMBL" id="BCMG01000003">
    <property type="protein sequence ID" value="GAX00639.1"/>
    <property type="molecule type" value="Genomic_DNA"/>
</dbReference>
<accession>A0A1Z5IG45</accession>
<organism evidence="4 5">
    <name type="scientific">Secundilactobacillus silagei JCM 19001</name>
    <dbReference type="NCBI Taxonomy" id="1302250"/>
    <lineage>
        <taxon>Bacteria</taxon>
        <taxon>Bacillati</taxon>
        <taxon>Bacillota</taxon>
        <taxon>Bacilli</taxon>
        <taxon>Lactobacillales</taxon>
        <taxon>Lactobacillaceae</taxon>
        <taxon>Secundilactobacillus</taxon>
    </lineage>
</organism>
<dbReference type="Pfam" id="PF09851">
    <property type="entry name" value="SHOCT"/>
    <property type="match status" value="1"/>
</dbReference>
<keyword evidence="5" id="KW-1185">Reference proteome</keyword>
<dbReference type="InterPro" id="IPR018649">
    <property type="entry name" value="SHOCT"/>
</dbReference>
<gene>
    <name evidence="4" type="ORF">IWT126_00654</name>
</gene>
<evidence type="ECO:0000259" key="2">
    <source>
        <dbReference type="Pfam" id="PF09851"/>
    </source>
</evidence>
<reference evidence="4 5" key="1">
    <citation type="submission" date="2015-11" db="EMBL/GenBank/DDBJ databases">
        <title>Draft genome sequences of new species of the genus Lactobacillus isolated from orchardgrass silage.</title>
        <authorList>
            <person name="Tohno M."/>
            <person name="Tanizawa Y."/>
            <person name="Arita M."/>
        </authorList>
    </citation>
    <scope>NUCLEOTIDE SEQUENCE [LARGE SCALE GENOMIC DNA]</scope>
    <source>
        <strain evidence="4 5">IWT126</strain>
    </source>
</reference>
<keyword evidence="1" id="KW-0175">Coiled coil</keyword>
<evidence type="ECO:0000313" key="4">
    <source>
        <dbReference type="EMBL" id="GAX00639.1"/>
    </source>
</evidence>
<comment type="caution">
    <text evidence="4">The sequence shown here is derived from an EMBL/GenBank/DDBJ whole genome shotgun (WGS) entry which is preliminary data.</text>
</comment>
<evidence type="ECO:0000313" key="5">
    <source>
        <dbReference type="Proteomes" id="UP000198402"/>
    </source>
</evidence>
<feature type="domain" description="DUF4428" evidence="3">
    <location>
        <begin position="6"/>
        <end position="41"/>
    </location>
</feature>
<protein>
    <recommendedName>
        <fullName evidence="6">SHOCT domain-containing protein</fullName>
    </recommendedName>
</protein>
<evidence type="ECO:0008006" key="6">
    <source>
        <dbReference type="Google" id="ProtNLM"/>
    </source>
</evidence>
<dbReference type="Pfam" id="PF14471">
    <property type="entry name" value="DUF4428"/>
    <property type="match status" value="1"/>
</dbReference>
<dbReference type="STRING" id="1302250.GCA_001313225_02516"/>
<dbReference type="Proteomes" id="UP000198402">
    <property type="component" value="Unassembled WGS sequence"/>
</dbReference>
<dbReference type="RefSeq" id="WP_089136300.1">
    <property type="nucleotide sequence ID" value="NZ_BCMG01000003.1"/>
</dbReference>
<name>A0A1Z5IG45_9LACO</name>
<feature type="domain" description="SHOCT" evidence="2">
    <location>
        <begin position="310"/>
        <end position="337"/>
    </location>
</feature>
<feature type="coiled-coil region" evidence="1">
    <location>
        <begin position="112"/>
        <end position="147"/>
    </location>
</feature>
<proteinExistence type="predicted"/>
<evidence type="ECO:0000256" key="1">
    <source>
        <dbReference type="SAM" id="Coils"/>
    </source>
</evidence>